<evidence type="ECO:0000313" key="7">
    <source>
        <dbReference type="Proteomes" id="UP001549366"/>
    </source>
</evidence>
<dbReference type="PANTHER" id="PTHR33175:SF3">
    <property type="entry name" value="DNA-BINDING PROTEIN HU-BETA"/>
    <property type="match status" value="1"/>
</dbReference>
<dbReference type="Gene3D" id="4.10.520.10">
    <property type="entry name" value="IHF-like DNA-binding proteins"/>
    <property type="match status" value="1"/>
</dbReference>
<dbReference type="PRINTS" id="PR01727">
    <property type="entry name" value="DNABINDINGHU"/>
</dbReference>
<keyword evidence="3" id="KW-0226">DNA condensation</keyword>
<dbReference type="PANTHER" id="PTHR33175">
    <property type="entry name" value="DNA-BINDING PROTEIN HU"/>
    <property type="match status" value="1"/>
</dbReference>
<comment type="function">
    <text evidence="1">Histone-like DNA-binding protein which is capable of wrapping DNA to stabilize it, and thus to prevent its denaturation under extreme environmental conditions.</text>
</comment>
<accession>A0ABV2SGX2</accession>
<evidence type="ECO:0000313" key="6">
    <source>
        <dbReference type="EMBL" id="MET4757031.1"/>
    </source>
</evidence>
<sequence length="120" mass="12913">MPLWHQWISLLIVASPVGHKKNNKGVHDTMRKPDLVNAIADQADLTKDEAGKALNALIDVITKALKEEDTVSLVGFGTFLQRSRAARTGKNPQTGEAIQIAASNTVAFKPGKALKDAVND</sequence>
<proteinExistence type="inferred from homology"/>
<protein>
    <submittedName>
        <fullName evidence="6">Nucleoid DNA-binding protein</fullName>
    </submittedName>
</protein>
<dbReference type="InterPro" id="IPR010992">
    <property type="entry name" value="IHF-like_DNA-bd_dom_sf"/>
</dbReference>
<reference evidence="6 7" key="1">
    <citation type="submission" date="2024-06" db="EMBL/GenBank/DDBJ databases">
        <title>Genomic Encyclopedia of Type Strains, Phase V (KMG-V): Genome sequencing to study the core and pangenomes of soil and plant-associated prokaryotes.</title>
        <authorList>
            <person name="Whitman W."/>
        </authorList>
    </citation>
    <scope>NUCLEOTIDE SEQUENCE [LARGE SCALE GENOMIC DNA]</scope>
    <source>
        <strain evidence="6 7">NE40</strain>
    </source>
</reference>
<dbReference type="InterPro" id="IPR000119">
    <property type="entry name" value="Hist_DNA-bd"/>
</dbReference>
<keyword evidence="7" id="KW-1185">Reference proteome</keyword>
<dbReference type="GO" id="GO:0003677">
    <property type="term" value="F:DNA binding"/>
    <property type="evidence" value="ECO:0007669"/>
    <property type="project" value="UniProtKB-KW"/>
</dbReference>
<dbReference type="CDD" id="cd13831">
    <property type="entry name" value="HU"/>
    <property type="match status" value="1"/>
</dbReference>
<comment type="similarity">
    <text evidence="2 5">Belongs to the bacterial histone-like protein family.</text>
</comment>
<keyword evidence="4 6" id="KW-0238">DNA-binding</keyword>
<comment type="caution">
    <text evidence="6">The sequence shown here is derived from an EMBL/GenBank/DDBJ whole genome shotgun (WGS) entry which is preliminary data.</text>
</comment>
<dbReference type="InterPro" id="IPR020816">
    <property type="entry name" value="Histone-like_DNA-bd_CS"/>
</dbReference>
<evidence type="ECO:0000256" key="4">
    <source>
        <dbReference type="ARBA" id="ARBA00023125"/>
    </source>
</evidence>
<evidence type="ECO:0000256" key="5">
    <source>
        <dbReference type="RuleBase" id="RU003939"/>
    </source>
</evidence>
<dbReference type="Proteomes" id="UP001549366">
    <property type="component" value="Unassembled WGS sequence"/>
</dbReference>
<dbReference type="SMART" id="SM00411">
    <property type="entry name" value="BHL"/>
    <property type="match status" value="1"/>
</dbReference>
<organism evidence="6 7">
    <name type="scientific">Endozoicomonas lisbonensis</name>
    <dbReference type="NCBI Taxonomy" id="3120522"/>
    <lineage>
        <taxon>Bacteria</taxon>
        <taxon>Pseudomonadati</taxon>
        <taxon>Pseudomonadota</taxon>
        <taxon>Gammaproteobacteria</taxon>
        <taxon>Oceanospirillales</taxon>
        <taxon>Endozoicomonadaceae</taxon>
        <taxon>Endozoicomonas</taxon>
    </lineage>
</organism>
<evidence type="ECO:0000256" key="2">
    <source>
        <dbReference type="ARBA" id="ARBA00010529"/>
    </source>
</evidence>
<gene>
    <name evidence="6" type="ORF">V5J35_002223</name>
</gene>
<dbReference type="Pfam" id="PF00216">
    <property type="entry name" value="Bac_DNA_binding"/>
    <property type="match status" value="1"/>
</dbReference>
<evidence type="ECO:0000256" key="3">
    <source>
        <dbReference type="ARBA" id="ARBA00023067"/>
    </source>
</evidence>
<name>A0ABV2SGX2_9GAMM</name>
<dbReference type="SUPFAM" id="SSF47729">
    <property type="entry name" value="IHF-like DNA-binding proteins"/>
    <property type="match status" value="1"/>
</dbReference>
<dbReference type="PROSITE" id="PS00045">
    <property type="entry name" value="HISTONE_LIKE"/>
    <property type="match status" value="1"/>
</dbReference>
<evidence type="ECO:0000256" key="1">
    <source>
        <dbReference type="ARBA" id="ARBA00003819"/>
    </source>
</evidence>
<dbReference type="EMBL" id="JBEWTB010000002">
    <property type="protein sequence ID" value="MET4757031.1"/>
    <property type="molecule type" value="Genomic_DNA"/>
</dbReference>